<proteinExistence type="predicted"/>
<dbReference type="InterPro" id="IPR001789">
    <property type="entry name" value="Sig_transdc_resp-reg_receiver"/>
</dbReference>
<dbReference type="SMART" id="SM00448">
    <property type="entry name" value="REC"/>
    <property type="match status" value="1"/>
</dbReference>
<evidence type="ECO:0000256" key="5">
    <source>
        <dbReference type="ARBA" id="ARBA00023163"/>
    </source>
</evidence>
<evidence type="ECO:0000256" key="4">
    <source>
        <dbReference type="ARBA" id="ARBA00023125"/>
    </source>
</evidence>
<dbReference type="EMBL" id="QMFY01000023">
    <property type="protein sequence ID" value="RAV98005.1"/>
    <property type="molecule type" value="Genomic_DNA"/>
</dbReference>
<dbReference type="InterPro" id="IPR001867">
    <property type="entry name" value="OmpR/PhoB-type_DNA-bd"/>
</dbReference>
<dbReference type="Pfam" id="PF00072">
    <property type="entry name" value="Response_reg"/>
    <property type="match status" value="1"/>
</dbReference>
<dbReference type="SUPFAM" id="SSF46894">
    <property type="entry name" value="C-terminal effector domain of the bipartite response regulators"/>
    <property type="match status" value="1"/>
</dbReference>
<keyword evidence="11" id="KW-1185">Reference proteome</keyword>
<feature type="modified residue" description="4-aspartylphosphate" evidence="6">
    <location>
        <position position="57"/>
    </location>
</feature>
<evidence type="ECO:0000313" key="10">
    <source>
        <dbReference type="EMBL" id="RAV98005.1"/>
    </source>
</evidence>
<organism evidence="10 11">
    <name type="scientific">Pseudochryseolinea flava</name>
    <dbReference type="NCBI Taxonomy" id="2059302"/>
    <lineage>
        <taxon>Bacteria</taxon>
        <taxon>Pseudomonadati</taxon>
        <taxon>Bacteroidota</taxon>
        <taxon>Cytophagia</taxon>
        <taxon>Cytophagales</taxon>
        <taxon>Fulvivirgaceae</taxon>
        <taxon>Pseudochryseolinea</taxon>
    </lineage>
</organism>
<dbReference type="PANTHER" id="PTHR48111:SF1">
    <property type="entry name" value="TWO-COMPONENT RESPONSE REGULATOR ORR33"/>
    <property type="match status" value="1"/>
</dbReference>
<dbReference type="AlphaFoldDB" id="A0A364XV64"/>
<evidence type="ECO:0000313" key="11">
    <source>
        <dbReference type="Proteomes" id="UP000251889"/>
    </source>
</evidence>
<dbReference type="SUPFAM" id="SSF52172">
    <property type="entry name" value="CheY-like"/>
    <property type="match status" value="1"/>
</dbReference>
<dbReference type="Gene3D" id="1.10.10.10">
    <property type="entry name" value="Winged helix-like DNA-binding domain superfamily/Winged helix DNA-binding domain"/>
    <property type="match status" value="1"/>
</dbReference>
<dbReference type="CDD" id="cd17574">
    <property type="entry name" value="REC_OmpR"/>
    <property type="match status" value="1"/>
</dbReference>
<feature type="domain" description="OmpR/PhoB-type" evidence="9">
    <location>
        <begin position="134"/>
        <end position="227"/>
    </location>
</feature>
<feature type="DNA-binding region" description="OmpR/PhoB-type" evidence="7">
    <location>
        <begin position="134"/>
        <end position="227"/>
    </location>
</feature>
<dbReference type="GO" id="GO:0000156">
    <property type="term" value="F:phosphorelay response regulator activity"/>
    <property type="evidence" value="ECO:0007669"/>
    <property type="project" value="TreeGrafter"/>
</dbReference>
<evidence type="ECO:0000259" key="9">
    <source>
        <dbReference type="PROSITE" id="PS51755"/>
    </source>
</evidence>
<dbReference type="OrthoDB" id="9790442at2"/>
<evidence type="ECO:0000256" key="1">
    <source>
        <dbReference type="ARBA" id="ARBA00022553"/>
    </source>
</evidence>
<dbReference type="GO" id="GO:0000976">
    <property type="term" value="F:transcription cis-regulatory region binding"/>
    <property type="evidence" value="ECO:0007669"/>
    <property type="project" value="TreeGrafter"/>
</dbReference>
<dbReference type="Proteomes" id="UP000251889">
    <property type="component" value="Unassembled WGS sequence"/>
</dbReference>
<accession>A0A364XV64</accession>
<dbReference type="Pfam" id="PF00486">
    <property type="entry name" value="Trans_reg_C"/>
    <property type="match status" value="1"/>
</dbReference>
<reference evidence="10 11" key="1">
    <citation type="submission" date="2018-06" db="EMBL/GenBank/DDBJ databases">
        <title>Chryseolinea flavus sp. nov., a member of the phylum Bacteroidetes isolated from soil.</title>
        <authorList>
            <person name="Li Y."/>
            <person name="Wang J."/>
        </authorList>
    </citation>
    <scope>NUCLEOTIDE SEQUENCE [LARGE SCALE GENOMIC DNA]</scope>
    <source>
        <strain evidence="10 11">SDU1-6</strain>
    </source>
</reference>
<dbReference type="GO" id="GO:0032993">
    <property type="term" value="C:protein-DNA complex"/>
    <property type="evidence" value="ECO:0007669"/>
    <property type="project" value="TreeGrafter"/>
</dbReference>
<sequence>MVQKKVFRILIVDDDHDILELLSYNFEREGFVVKTISDSRAAVKVAVEFNPDLIVLDLMMPHPNGIEICRELRSLTRFVDTYIFFLTAKSERYYQEAALDTGGDDFIEKIMGLRALTFKVSSVLKKKIVIRKRAPELHFGDLKICRRTTSVRIGSREVVLSKPEFELLFFLAQNPHRTISADHLLRNMWGSETYMVETSVDAYISSLQNKIGYNLIEKRGFDSYRFS</sequence>
<dbReference type="SMART" id="SM00862">
    <property type="entry name" value="Trans_reg_C"/>
    <property type="match status" value="1"/>
</dbReference>
<keyword evidence="2" id="KW-0902">Two-component regulatory system</keyword>
<dbReference type="Gene3D" id="3.40.50.2300">
    <property type="match status" value="1"/>
</dbReference>
<evidence type="ECO:0000256" key="2">
    <source>
        <dbReference type="ARBA" id="ARBA00023012"/>
    </source>
</evidence>
<dbReference type="RefSeq" id="WP_112749820.1">
    <property type="nucleotide sequence ID" value="NZ_QMFY01000023.1"/>
</dbReference>
<name>A0A364XV64_9BACT</name>
<keyword evidence="5" id="KW-0804">Transcription</keyword>
<dbReference type="FunFam" id="3.40.50.2300:FF:000001">
    <property type="entry name" value="DNA-binding response regulator PhoB"/>
    <property type="match status" value="1"/>
</dbReference>
<keyword evidence="3" id="KW-0805">Transcription regulation</keyword>
<keyword evidence="1 6" id="KW-0597">Phosphoprotein</keyword>
<feature type="domain" description="Response regulatory" evidence="8">
    <location>
        <begin position="8"/>
        <end position="124"/>
    </location>
</feature>
<dbReference type="PROSITE" id="PS51755">
    <property type="entry name" value="OMPR_PHOB"/>
    <property type="match status" value="1"/>
</dbReference>
<dbReference type="InterPro" id="IPR039420">
    <property type="entry name" value="WalR-like"/>
</dbReference>
<evidence type="ECO:0000256" key="3">
    <source>
        <dbReference type="ARBA" id="ARBA00023015"/>
    </source>
</evidence>
<dbReference type="PANTHER" id="PTHR48111">
    <property type="entry name" value="REGULATOR OF RPOS"/>
    <property type="match status" value="1"/>
</dbReference>
<dbReference type="PROSITE" id="PS50110">
    <property type="entry name" value="RESPONSE_REGULATORY"/>
    <property type="match status" value="1"/>
</dbReference>
<gene>
    <name evidence="10" type="ORF">DQQ10_25720</name>
</gene>
<comment type="caution">
    <text evidence="10">The sequence shown here is derived from an EMBL/GenBank/DDBJ whole genome shotgun (WGS) entry which is preliminary data.</text>
</comment>
<evidence type="ECO:0000256" key="6">
    <source>
        <dbReference type="PROSITE-ProRule" id="PRU00169"/>
    </source>
</evidence>
<dbReference type="CDD" id="cd00383">
    <property type="entry name" value="trans_reg_C"/>
    <property type="match status" value="1"/>
</dbReference>
<evidence type="ECO:0000256" key="7">
    <source>
        <dbReference type="PROSITE-ProRule" id="PRU01091"/>
    </source>
</evidence>
<dbReference type="InterPro" id="IPR016032">
    <property type="entry name" value="Sig_transdc_resp-reg_C-effctor"/>
</dbReference>
<dbReference type="InterPro" id="IPR036388">
    <property type="entry name" value="WH-like_DNA-bd_sf"/>
</dbReference>
<evidence type="ECO:0000259" key="8">
    <source>
        <dbReference type="PROSITE" id="PS50110"/>
    </source>
</evidence>
<keyword evidence="4 7" id="KW-0238">DNA-binding</keyword>
<dbReference type="GO" id="GO:0006355">
    <property type="term" value="P:regulation of DNA-templated transcription"/>
    <property type="evidence" value="ECO:0007669"/>
    <property type="project" value="InterPro"/>
</dbReference>
<dbReference type="GO" id="GO:0005829">
    <property type="term" value="C:cytosol"/>
    <property type="evidence" value="ECO:0007669"/>
    <property type="project" value="TreeGrafter"/>
</dbReference>
<dbReference type="InterPro" id="IPR011006">
    <property type="entry name" value="CheY-like_superfamily"/>
</dbReference>
<protein>
    <submittedName>
        <fullName evidence="10">DNA-binding response regulator</fullName>
    </submittedName>
</protein>